<dbReference type="InterPro" id="IPR041542">
    <property type="entry name" value="GH43_C2"/>
</dbReference>
<dbReference type="Proteomes" id="UP000555448">
    <property type="component" value="Unassembled WGS sequence"/>
</dbReference>
<name>A0A7W7KBV9_9SPHN</name>
<comment type="caution">
    <text evidence="2">The sequence shown here is derived from an EMBL/GenBank/DDBJ whole genome shotgun (WGS) entry which is preliminary data.</text>
</comment>
<keyword evidence="3" id="KW-1185">Reference proteome</keyword>
<dbReference type="RefSeq" id="WP_184245626.1">
    <property type="nucleotide sequence ID" value="NZ_JACHLR010000010.1"/>
</dbReference>
<evidence type="ECO:0000313" key="3">
    <source>
        <dbReference type="Proteomes" id="UP000555448"/>
    </source>
</evidence>
<dbReference type="Pfam" id="PF17851">
    <property type="entry name" value="GH43_C2"/>
    <property type="match status" value="1"/>
</dbReference>
<dbReference type="EMBL" id="JACHLR010000010">
    <property type="protein sequence ID" value="MBB4859203.1"/>
    <property type="molecule type" value="Genomic_DNA"/>
</dbReference>
<organism evidence="2 3">
    <name type="scientific">Novosphingobium chloroacetimidivorans</name>
    <dbReference type="NCBI Taxonomy" id="1428314"/>
    <lineage>
        <taxon>Bacteria</taxon>
        <taxon>Pseudomonadati</taxon>
        <taxon>Pseudomonadota</taxon>
        <taxon>Alphaproteobacteria</taxon>
        <taxon>Sphingomonadales</taxon>
        <taxon>Sphingomonadaceae</taxon>
        <taxon>Novosphingobium</taxon>
    </lineage>
</organism>
<gene>
    <name evidence="2" type="ORF">HNO88_002532</name>
</gene>
<dbReference type="SUPFAM" id="SSF49899">
    <property type="entry name" value="Concanavalin A-like lectins/glucanases"/>
    <property type="match status" value="1"/>
</dbReference>
<feature type="domain" description="Beta-xylosidase C-terminal Concanavalin A-like" evidence="1">
    <location>
        <begin position="18"/>
        <end position="80"/>
    </location>
</feature>
<reference evidence="2 3" key="1">
    <citation type="submission" date="2020-08" db="EMBL/GenBank/DDBJ databases">
        <title>Functional genomics of gut bacteria from endangered species of beetles.</title>
        <authorList>
            <person name="Carlos-Shanley C."/>
        </authorList>
    </citation>
    <scope>NUCLEOTIDE SEQUENCE [LARGE SCALE GENOMIC DNA]</scope>
    <source>
        <strain evidence="2 3">S00245</strain>
    </source>
</reference>
<dbReference type="Gene3D" id="2.60.120.200">
    <property type="match status" value="1"/>
</dbReference>
<sequence>MEPTHASDRRPRLRGSPRHLGLQWAWNHNLDNTAWSLSEHRGFLRLNALPANQIVRARNTLTQVLVGPASTYTASVMLGPDG</sequence>
<evidence type="ECO:0000259" key="1">
    <source>
        <dbReference type="Pfam" id="PF17851"/>
    </source>
</evidence>
<accession>A0A7W7KBV9</accession>
<proteinExistence type="predicted"/>
<protein>
    <recommendedName>
        <fullName evidence="1">Beta-xylosidase C-terminal Concanavalin A-like domain-containing protein</fullName>
    </recommendedName>
</protein>
<dbReference type="InterPro" id="IPR013320">
    <property type="entry name" value="ConA-like_dom_sf"/>
</dbReference>
<evidence type="ECO:0000313" key="2">
    <source>
        <dbReference type="EMBL" id="MBB4859203.1"/>
    </source>
</evidence>
<dbReference type="AlphaFoldDB" id="A0A7W7KBV9"/>